<feature type="transmembrane region" description="Helical" evidence="7">
    <location>
        <begin position="94"/>
        <end position="113"/>
    </location>
</feature>
<dbReference type="Pfam" id="PF02653">
    <property type="entry name" value="BPD_transp_2"/>
    <property type="match status" value="1"/>
</dbReference>
<evidence type="ECO:0000313" key="9">
    <source>
        <dbReference type="Proteomes" id="UP000000245"/>
    </source>
</evidence>
<evidence type="ECO:0000256" key="7">
    <source>
        <dbReference type="SAM" id="Phobius"/>
    </source>
</evidence>
<keyword evidence="5 7" id="KW-0472">Membrane</keyword>
<feature type="transmembrane region" description="Helical" evidence="7">
    <location>
        <begin position="35"/>
        <end position="59"/>
    </location>
</feature>
<comment type="subcellular location">
    <subcellularLocation>
        <location evidence="1">Cell membrane</location>
        <topology evidence="1">Multi-pass membrane protein</topology>
    </subcellularLocation>
</comment>
<feature type="transmembrane region" description="Helical" evidence="7">
    <location>
        <begin position="65"/>
        <end position="87"/>
    </location>
</feature>
<dbReference type="eggNOG" id="COG1172">
    <property type="taxonomic scope" value="Bacteria"/>
</dbReference>
<feature type="transmembrane region" description="Helical" evidence="7">
    <location>
        <begin position="241"/>
        <end position="260"/>
    </location>
</feature>
<feature type="transmembrane region" description="Helical" evidence="7">
    <location>
        <begin position="147"/>
        <end position="169"/>
    </location>
</feature>
<dbReference type="GO" id="GO:0005886">
    <property type="term" value="C:plasma membrane"/>
    <property type="evidence" value="ECO:0007669"/>
    <property type="project" value="UniProtKB-SubCell"/>
</dbReference>
<dbReference type="PANTHER" id="PTHR32196">
    <property type="entry name" value="ABC TRANSPORTER PERMEASE PROTEIN YPHD-RELATED-RELATED"/>
    <property type="match status" value="1"/>
</dbReference>
<evidence type="ECO:0000256" key="6">
    <source>
        <dbReference type="SAM" id="MobiDB-lite"/>
    </source>
</evidence>
<dbReference type="InterPro" id="IPR001851">
    <property type="entry name" value="ABC_transp_permease"/>
</dbReference>
<feature type="transmembrane region" description="Helical" evidence="7">
    <location>
        <begin position="321"/>
        <end position="339"/>
    </location>
</feature>
<sequence>MGERLRGREPAPDTSGIGPASPAPSLARRGIDILLLPWVSVLIALVAISALLSLATPYFFTEDNIIGTVAVYFSWICIAGFGEALVMIGGGLDLSVGSTMGLAGMISAMVLAAGGNLALALLAGLATGAAVGLANGLVITRIGLNPFITTLGSLSVVRGLAFGIGQGMAVTAPSDAAGNAFSALGTGTALGIPVPVLVMLGFGVIVHVVLTGTPFGRHVYGLGGNEQASRLLGLNVDRLKIRLYVISGVLAAIGGMLLTAKSGTALPDAATGYELKVIAAVIIGGTSLAGGRGTIPGVLIGAALLGVINDGIVLLGLAGYWQQLITGLVIVAAAAIDILRRRLERVRIA</sequence>
<evidence type="ECO:0000256" key="3">
    <source>
        <dbReference type="ARBA" id="ARBA00022692"/>
    </source>
</evidence>
<dbReference type="HOGENOM" id="CLU_028880_2_2_5"/>
<dbReference type="Proteomes" id="UP000000245">
    <property type="component" value="Chromosome"/>
</dbReference>
<dbReference type="RefSeq" id="WP_007421775.1">
    <property type="nucleotide sequence ID" value="NC_009484.1"/>
</dbReference>
<keyword evidence="2" id="KW-1003">Cell membrane</keyword>
<feature type="transmembrane region" description="Helical" evidence="7">
    <location>
        <begin position="272"/>
        <end position="290"/>
    </location>
</feature>
<evidence type="ECO:0000256" key="4">
    <source>
        <dbReference type="ARBA" id="ARBA00022989"/>
    </source>
</evidence>
<accession>A5FYX6</accession>
<gene>
    <name evidence="8" type="ordered locus">Acry_1602</name>
</gene>
<dbReference type="EMBL" id="CP000697">
    <property type="protein sequence ID" value="ABQ30808.1"/>
    <property type="molecule type" value="Genomic_DNA"/>
</dbReference>
<dbReference type="STRING" id="349163.Acry_1602"/>
<keyword evidence="9" id="KW-1185">Reference proteome</keyword>
<evidence type="ECO:0000256" key="2">
    <source>
        <dbReference type="ARBA" id="ARBA00022475"/>
    </source>
</evidence>
<dbReference type="CDD" id="cd06579">
    <property type="entry name" value="TM_PBP1_transp_AraH_like"/>
    <property type="match status" value="1"/>
</dbReference>
<dbReference type="AlphaFoldDB" id="A5FYX6"/>
<feature type="transmembrane region" description="Helical" evidence="7">
    <location>
        <begin position="189"/>
        <end position="210"/>
    </location>
</feature>
<evidence type="ECO:0000256" key="1">
    <source>
        <dbReference type="ARBA" id="ARBA00004651"/>
    </source>
</evidence>
<protein>
    <submittedName>
        <fullName evidence="8">Monosaccharide ABC transporter membrane protein, CUT2 family</fullName>
    </submittedName>
</protein>
<keyword evidence="4 7" id="KW-1133">Transmembrane helix</keyword>
<feature type="region of interest" description="Disordered" evidence="6">
    <location>
        <begin position="1"/>
        <end position="21"/>
    </location>
</feature>
<evidence type="ECO:0000256" key="5">
    <source>
        <dbReference type="ARBA" id="ARBA00023136"/>
    </source>
</evidence>
<dbReference type="GO" id="GO:0022857">
    <property type="term" value="F:transmembrane transporter activity"/>
    <property type="evidence" value="ECO:0007669"/>
    <property type="project" value="InterPro"/>
</dbReference>
<dbReference type="PANTHER" id="PTHR32196:SF72">
    <property type="entry name" value="RIBOSE IMPORT PERMEASE PROTEIN RBSC"/>
    <property type="match status" value="1"/>
</dbReference>
<name>A5FYX6_ACICJ</name>
<dbReference type="KEGG" id="acr:Acry_1602"/>
<reference evidence="8 9" key="1">
    <citation type="submission" date="2007-05" db="EMBL/GenBank/DDBJ databases">
        <title>Complete sequence of chromosome of Acidiphilium cryptum JF-5.</title>
        <authorList>
            <consortium name="US DOE Joint Genome Institute"/>
            <person name="Copeland A."/>
            <person name="Lucas S."/>
            <person name="Lapidus A."/>
            <person name="Barry K."/>
            <person name="Detter J.C."/>
            <person name="Glavina del Rio T."/>
            <person name="Hammon N."/>
            <person name="Israni S."/>
            <person name="Dalin E."/>
            <person name="Tice H."/>
            <person name="Pitluck S."/>
            <person name="Sims D."/>
            <person name="Brettin T."/>
            <person name="Bruce D."/>
            <person name="Han C."/>
            <person name="Schmutz J."/>
            <person name="Larimer F."/>
            <person name="Land M."/>
            <person name="Hauser L."/>
            <person name="Kyrpides N."/>
            <person name="Kim E."/>
            <person name="Magnuson T."/>
            <person name="Richardson P."/>
        </authorList>
    </citation>
    <scope>NUCLEOTIDE SEQUENCE [LARGE SCALE GENOMIC DNA]</scope>
    <source>
        <strain evidence="8 9">JF-5</strain>
    </source>
</reference>
<keyword evidence="3 7" id="KW-0812">Transmembrane</keyword>
<feature type="transmembrane region" description="Helical" evidence="7">
    <location>
        <begin position="297"/>
        <end position="315"/>
    </location>
</feature>
<organism evidence="8 9">
    <name type="scientific">Acidiphilium cryptum (strain JF-5)</name>
    <dbReference type="NCBI Taxonomy" id="349163"/>
    <lineage>
        <taxon>Bacteria</taxon>
        <taxon>Pseudomonadati</taxon>
        <taxon>Pseudomonadota</taxon>
        <taxon>Alphaproteobacteria</taxon>
        <taxon>Acetobacterales</taxon>
        <taxon>Acidocellaceae</taxon>
        <taxon>Acidiphilium</taxon>
    </lineage>
</organism>
<feature type="transmembrane region" description="Helical" evidence="7">
    <location>
        <begin position="119"/>
        <end position="140"/>
    </location>
</feature>
<proteinExistence type="predicted"/>
<evidence type="ECO:0000313" key="8">
    <source>
        <dbReference type="EMBL" id="ABQ30808.1"/>
    </source>
</evidence>
<feature type="compositionally biased region" description="Basic and acidic residues" evidence="6">
    <location>
        <begin position="1"/>
        <end position="11"/>
    </location>
</feature>